<accession>A0A8S1GUP1</accession>
<evidence type="ECO:0000313" key="2">
    <source>
        <dbReference type="EMBL" id="CAD6187297.1"/>
    </source>
</evidence>
<dbReference type="AlphaFoldDB" id="A0A8S1GUP1"/>
<gene>
    <name evidence="2" type="ORF">CAUJ_LOCUS3216</name>
</gene>
<name>A0A8S1GUP1_9PELO</name>
<evidence type="ECO:0000256" key="1">
    <source>
        <dbReference type="SAM" id="MobiDB-lite"/>
    </source>
</evidence>
<protein>
    <submittedName>
        <fullName evidence="2">Uncharacterized protein</fullName>
    </submittedName>
</protein>
<sequence length="88" mass="9985">MARHWRNSCETEASGVPGRLLAARMSEKAAVATPLFPPPSSYWSERMMTNGLERKTPTRFGSEACSRRKEGDTSRFRRETAVSNQMYN</sequence>
<feature type="compositionally biased region" description="Basic and acidic residues" evidence="1">
    <location>
        <begin position="65"/>
        <end position="80"/>
    </location>
</feature>
<reference evidence="2" key="1">
    <citation type="submission" date="2020-10" db="EMBL/GenBank/DDBJ databases">
        <authorList>
            <person name="Kikuchi T."/>
        </authorList>
    </citation>
    <scope>NUCLEOTIDE SEQUENCE</scope>
    <source>
        <strain evidence="2">NKZ352</strain>
    </source>
</reference>
<dbReference type="Proteomes" id="UP000835052">
    <property type="component" value="Unassembled WGS sequence"/>
</dbReference>
<comment type="caution">
    <text evidence="2">The sequence shown here is derived from an EMBL/GenBank/DDBJ whole genome shotgun (WGS) entry which is preliminary data.</text>
</comment>
<feature type="region of interest" description="Disordered" evidence="1">
    <location>
        <begin position="56"/>
        <end position="88"/>
    </location>
</feature>
<keyword evidence="3" id="KW-1185">Reference proteome</keyword>
<organism evidence="2 3">
    <name type="scientific">Caenorhabditis auriculariae</name>
    <dbReference type="NCBI Taxonomy" id="2777116"/>
    <lineage>
        <taxon>Eukaryota</taxon>
        <taxon>Metazoa</taxon>
        <taxon>Ecdysozoa</taxon>
        <taxon>Nematoda</taxon>
        <taxon>Chromadorea</taxon>
        <taxon>Rhabditida</taxon>
        <taxon>Rhabditina</taxon>
        <taxon>Rhabditomorpha</taxon>
        <taxon>Rhabditoidea</taxon>
        <taxon>Rhabditidae</taxon>
        <taxon>Peloderinae</taxon>
        <taxon>Caenorhabditis</taxon>
    </lineage>
</organism>
<evidence type="ECO:0000313" key="3">
    <source>
        <dbReference type="Proteomes" id="UP000835052"/>
    </source>
</evidence>
<dbReference type="EMBL" id="CAJGYM010000006">
    <property type="protein sequence ID" value="CAD6187297.1"/>
    <property type="molecule type" value="Genomic_DNA"/>
</dbReference>
<proteinExistence type="predicted"/>